<dbReference type="Gramene" id="PRQ23337">
    <property type="protein sequence ID" value="PRQ23337"/>
    <property type="gene ID" value="RchiOBHm_Chr6g0260241"/>
</dbReference>
<name>A0A2P6PN38_ROSCH</name>
<reference evidence="1 2" key="1">
    <citation type="journal article" date="2018" name="Nat. Genet.">
        <title>The Rosa genome provides new insights in the design of modern roses.</title>
        <authorList>
            <person name="Bendahmane M."/>
        </authorList>
    </citation>
    <scope>NUCLEOTIDE SEQUENCE [LARGE SCALE GENOMIC DNA]</scope>
    <source>
        <strain evidence="2">cv. Old Blush</strain>
    </source>
</reference>
<gene>
    <name evidence="1" type="ORF">RchiOBHm_Chr6g0260241</name>
</gene>
<sequence length="46" mass="4707">MCIFCLSPLSTLPDLLLLSHPPFSSLSSSSGPRRAAGICACDEGVG</sequence>
<dbReference type="EMBL" id="PDCK01000044">
    <property type="protein sequence ID" value="PRQ23337.1"/>
    <property type="molecule type" value="Genomic_DNA"/>
</dbReference>
<organism evidence="1 2">
    <name type="scientific">Rosa chinensis</name>
    <name type="common">China rose</name>
    <dbReference type="NCBI Taxonomy" id="74649"/>
    <lineage>
        <taxon>Eukaryota</taxon>
        <taxon>Viridiplantae</taxon>
        <taxon>Streptophyta</taxon>
        <taxon>Embryophyta</taxon>
        <taxon>Tracheophyta</taxon>
        <taxon>Spermatophyta</taxon>
        <taxon>Magnoliopsida</taxon>
        <taxon>eudicotyledons</taxon>
        <taxon>Gunneridae</taxon>
        <taxon>Pentapetalae</taxon>
        <taxon>rosids</taxon>
        <taxon>fabids</taxon>
        <taxon>Rosales</taxon>
        <taxon>Rosaceae</taxon>
        <taxon>Rosoideae</taxon>
        <taxon>Rosoideae incertae sedis</taxon>
        <taxon>Rosa</taxon>
    </lineage>
</organism>
<comment type="caution">
    <text evidence="1">The sequence shown here is derived from an EMBL/GenBank/DDBJ whole genome shotgun (WGS) entry which is preliminary data.</text>
</comment>
<evidence type="ECO:0000313" key="1">
    <source>
        <dbReference type="EMBL" id="PRQ23337.1"/>
    </source>
</evidence>
<dbReference type="AlphaFoldDB" id="A0A2P6PN38"/>
<dbReference type="Proteomes" id="UP000238479">
    <property type="component" value="Chromosome 6"/>
</dbReference>
<protein>
    <submittedName>
        <fullName evidence="1">Uncharacterized protein</fullName>
    </submittedName>
</protein>
<accession>A0A2P6PN38</accession>
<evidence type="ECO:0000313" key="2">
    <source>
        <dbReference type="Proteomes" id="UP000238479"/>
    </source>
</evidence>
<keyword evidence="2" id="KW-1185">Reference proteome</keyword>
<proteinExistence type="predicted"/>